<gene>
    <name evidence="9" type="ORF">JYB85_13485</name>
</gene>
<dbReference type="SUPFAM" id="SSF51905">
    <property type="entry name" value="FAD/NAD(P)-binding domain"/>
    <property type="match status" value="1"/>
</dbReference>
<keyword evidence="6" id="KW-0560">Oxidoreductase</keyword>
<evidence type="ECO:0000256" key="5">
    <source>
        <dbReference type="ARBA" id="ARBA00022827"/>
    </source>
</evidence>
<evidence type="ECO:0000256" key="7">
    <source>
        <dbReference type="ARBA" id="ARBA00023033"/>
    </source>
</evidence>
<dbReference type="PANTHER" id="PTHR43876">
    <property type="entry name" value="UBIQUINONE BIOSYNTHESIS MONOOXYGENASE COQ6, MITOCHONDRIAL"/>
    <property type="match status" value="1"/>
</dbReference>
<evidence type="ECO:0000256" key="1">
    <source>
        <dbReference type="ARBA" id="ARBA00001974"/>
    </source>
</evidence>
<evidence type="ECO:0000256" key="4">
    <source>
        <dbReference type="ARBA" id="ARBA00022630"/>
    </source>
</evidence>
<keyword evidence="5" id="KW-0274">FAD</keyword>
<protein>
    <submittedName>
        <fullName evidence="9">FAD-dependent oxidoreductase</fullName>
    </submittedName>
</protein>
<accession>A0ABX7QXR5</accession>
<organism evidence="9 10">
    <name type="scientific">Shewanella sedimentimangrovi</name>
    <dbReference type="NCBI Taxonomy" id="2814293"/>
    <lineage>
        <taxon>Bacteria</taxon>
        <taxon>Pseudomonadati</taxon>
        <taxon>Pseudomonadota</taxon>
        <taxon>Gammaproteobacteria</taxon>
        <taxon>Alteromonadales</taxon>
        <taxon>Shewanellaceae</taxon>
        <taxon>Shewanella</taxon>
    </lineage>
</organism>
<sequence>MTKPAFGHICRPLPTLYLQKIFTSSSYSSRPGEGTVTVTATTTATDSVQQDVVIQDVVIIGAGMVGAATAIGLAKLGLAVTVIENQPLAQFDPQQPLDVRVSALSLASETLLSRLGAWEHIKAMRTAPYLGLETWEMEGFITRFHASQLQQTHLGHIVENRVVQLGLWQAMAEFDNLSLRLPAKVERFGRNADGIEVVLEDGTVLHTKLLVGADGANSRVRDFAAIGITAWDYDQWAMLINIATQTGQQDVTWQQFTPAGPRSLLPLPGKHASLVWYDSPARIRQLSQLSNSALAQQIRAHFPSRLDPEFEVLDKGHFALTRRHAQRYYRPNLVLLGDAAHTINPLAGQGVNLGFKDVEALLAVVSEAQRAGDSWYSDAVLGEYQQRRYRDNQIMMTAMDSFYAGFSNDLLPLKLARNAALRLANIDGPLKRRVLKYALGLG</sequence>
<evidence type="ECO:0000313" key="9">
    <source>
        <dbReference type="EMBL" id="QSX36317.1"/>
    </source>
</evidence>
<evidence type="ECO:0000313" key="10">
    <source>
        <dbReference type="Proteomes" id="UP000663207"/>
    </source>
</evidence>
<comment type="cofactor">
    <cofactor evidence="1">
        <name>FAD</name>
        <dbReference type="ChEBI" id="CHEBI:57692"/>
    </cofactor>
</comment>
<comment type="similarity">
    <text evidence="3">Belongs to the UbiH/COQ6 family.</text>
</comment>
<dbReference type="PANTHER" id="PTHR43876:SF10">
    <property type="entry name" value="3-DEMETHOXYUBIQUINOL 3-HYDROXYLASE"/>
    <property type="match status" value="1"/>
</dbReference>
<evidence type="ECO:0000259" key="8">
    <source>
        <dbReference type="Pfam" id="PF01494"/>
    </source>
</evidence>
<dbReference type="EMBL" id="CP071502">
    <property type="protein sequence ID" value="QSX36317.1"/>
    <property type="molecule type" value="Genomic_DNA"/>
</dbReference>
<dbReference type="InterPro" id="IPR010971">
    <property type="entry name" value="UbiH/COQ6"/>
</dbReference>
<evidence type="ECO:0000256" key="6">
    <source>
        <dbReference type="ARBA" id="ARBA00023002"/>
    </source>
</evidence>
<keyword evidence="10" id="KW-1185">Reference proteome</keyword>
<name>A0ABX7QXR5_9GAMM</name>
<proteinExistence type="inferred from homology"/>
<dbReference type="InterPro" id="IPR002938">
    <property type="entry name" value="FAD-bd"/>
</dbReference>
<dbReference type="Gene3D" id="3.50.50.60">
    <property type="entry name" value="FAD/NAD(P)-binding domain"/>
    <property type="match status" value="2"/>
</dbReference>
<keyword evidence="4" id="KW-0285">Flavoprotein</keyword>
<reference evidence="9 10" key="1">
    <citation type="submission" date="2021-03" db="EMBL/GenBank/DDBJ databases">
        <title>Novel species identification of genus Shewanella.</title>
        <authorList>
            <person name="Liu G."/>
            <person name="Zhang Q."/>
        </authorList>
    </citation>
    <scope>NUCLEOTIDE SEQUENCE [LARGE SCALE GENOMIC DNA]</scope>
    <source>
        <strain evidence="9 10">FJAT-52962</strain>
    </source>
</reference>
<dbReference type="InterPro" id="IPR036188">
    <property type="entry name" value="FAD/NAD-bd_sf"/>
</dbReference>
<evidence type="ECO:0000256" key="2">
    <source>
        <dbReference type="ARBA" id="ARBA00004749"/>
    </source>
</evidence>
<evidence type="ECO:0000256" key="3">
    <source>
        <dbReference type="ARBA" id="ARBA00005349"/>
    </source>
</evidence>
<feature type="domain" description="FAD-binding" evidence="8">
    <location>
        <begin position="56"/>
        <end position="388"/>
    </location>
</feature>
<dbReference type="Proteomes" id="UP000663207">
    <property type="component" value="Chromosome"/>
</dbReference>
<dbReference type="NCBIfam" id="TIGR01988">
    <property type="entry name" value="Ubi-OHases"/>
    <property type="match status" value="1"/>
</dbReference>
<dbReference type="Pfam" id="PF01494">
    <property type="entry name" value="FAD_binding_3"/>
    <property type="match status" value="1"/>
</dbReference>
<keyword evidence="7" id="KW-0503">Monooxygenase</keyword>
<comment type="pathway">
    <text evidence="2">Cofactor biosynthesis; ubiquinone biosynthesis.</text>
</comment>
<dbReference type="InterPro" id="IPR051205">
    <property type="entry name" value="UbiH/COQ6_monooxygenase"/>
</dbReference>
<dbReference type="PRINTS" id="PR00420">
    <property type="entry name" value="RNGMNOXGNASE"/>
</dbReference>